<dbReference type="GO" id="GO:0009922">
    <property type="term" value="F:fatty acid elongase activity"/>
    <property type="evidence" value="ECO:0007669"/>
    <property type="project" value="UniProtKB-EC"/>
</dbReference>
<evidence type="ECO:0000256" key="2">
    <source>
        <dbReference type="ARBA" id="ARBA00022516"/>
    </source>
</evidence>
<evidence type="ECO:0000256" key="3">
    <source>
        <dbReference type="ARBA" id="ARBA00022679"/>
    </source>
</evidence>
<evidence type="ECO:0000256" key="7">
    <source>
        <dbReference type="ARBA" id="ARBA00023098"/>
    </source>
</evidence>
<dbReference type="GO" id="GO:0019367">
    <property type="term" value="P:fatty acid elongation, saturated fatty acid"/>
    <property type="evidence" value="ECO:0007669"/>
    <property type="project" value="TreeGrafter"/>
</dbReference>
<keyword evidence="3 10" id="KW-0808">Transferase</keyword>
<gene>
    <name evidence="11" type="ORF">O3G_MSEX015177</name>
</gene>
<dbReference type="PANTHER" id="PTHR11157">
    <property type="entry name" value="FATTY ACID ACYL TRANSFERASE-RELATED"/>
    <property type="match status" value="1"/>
</dbReference>
<protein>
    <recommendedName>
        <fullName evidence="10">Elongation of very long chain fatty acids protein</fullName>
        <ecNumber evidence="10">2.3.1.199</ecNumber>
    </recommendedName>
    <alternativeName>
        <fullName evidence="10">Very-long-chain 3-oxoacyl-CoA synthase</fullName>
    </alternativeName>
</protein>
<feature type="transmembrane region" description="Helical" evidence="10">
    <location>
        <begin position="110"/>
        <end position="134"/>
    </location>
</feature>
<dbReference type="EC" id="2.3.1.199" evidence="10"/>
<dbReference type="EMBL" id="JH669534">
    <property type="protein sequence ID" value="KAG6465475.1"/>
    <property type="molecule type" value="Genomic_DNA"/>
</dbReference>
<comment type="subcellular location">
    <subcellularLocation>
        <location evidence="1">Membrane</location>
        <topology evidence="1">Multi-pass membrane protein</topology>
    </subcellularLocation>
</comment>
<evidence type="ECO:0000313" key="11">
    <source>
        <dbReference type="EMBL" id="KAG6465475.1"/>
    </source>
</evidence>
<dbReference type="InterPro" id="IPR030457">
    <property type="entry name" value="ELO_CS"/>
</dbReference>
<keyword evidence="4 10" id="KW-0812">Transmembrane</keyword>
<dbReference type="GO" id="GO:0042761">
    <property type="term" value="P:very long-chain fatty acid biosynthetic process"/>
    <property type="evidence" value="ECO:0007669"/>
    <property type="project" value="TreeGrafter"/>
</dbReference>
<evidence type="ECO:0000256" key="5">
    <source>
        <dbReference type="ARBA" id="ARBA00022832"/>
    </source>
</evidence>
<comment type="caution">
    <text evidence="11">The sequence shown here is derived from an EMBL/GenBank/DDBJ whole genome shotgun (WGS) entry which is preliminary data.</text>
</comment>
<evidence type="ECO:0000256" key="10">
    <source>
        <dbReference type="RuleBase" id="RU361115"/>
    </source>
</evidence>
<evidence type="ECO:0000256" key="6">
    <source>
        <dbReference type="ARBA" id="ARBA00022989"/>
    </source>
</evidence>
<comment type="catalytic activity">
    <reaction evidence="10">
        <text>a very-long-chain acyl-CoA + malonyl-CoA + H(+) = a very-long-chain 3-oxoacyl-CoA + CO2 + CoA</text>
        <dbReference type="Rhea" id="RHEA:32727"/>
        <dbReference type="ChEBI" id="CHEBI:15378"/>
        <dbReference type="ChEBI" id="CHEBI:16526"/>
        <dbReference type="ChEBI" id="CHEBI:57287"/>
        <dbReference type="ChEBI" id="CHEBI:57384"/>
        <dbReference type="ChEBI" id="CHEBI:90725"/>
        <dbReference type="ChEBI" id="CHEBI:90736"/>
        <dbReference type="EC" id="2.3.1.199"/>
    </reaction>
</comment>
<keyword evidence="9 10" id="KW-0275">Fatty acid biosynthesis</keyword>
<dbReference type="Proteomes" id="UP000791440">
    <property type="component" value="Unassembled WGS sequence"/>
</dbReference>
<keyword evidence="12" id="KW-1185">Reference proteome</keyword>
<keyword evidence="5 10" id="KW-0276">Fatty acid metabolism</keyword>
<dbReference type="InterPro" id="IPR002076">
    <property type="entry name" value="ELO_fam"/>
</dbReference>
<evidence type="ECO:0000256" key="9">
    <source>
        <dbReference type="ARBA" id="ARBA00023160"/>
    </source>
</evidence>
<keyword evidence="7 10" id="KW-0443">Lipid metabolism</keyword>
<keyword evidence="8 10" id="KW-0472">Membrane</keyword>
<dbReference type="PANTHER" id="PTHR11157:SF21">
    <property type="entry name" value="ELONGATION OF VERY LONG CHAIN FATTY ACIDS PROTEIN"/>
    <property type="match status" value="1"/>
</dbReference>
<keyword evidence="6 10" id="KW-1133">Transmembrane helix</keyword>
<feature type="transmembrane region" description="Helical" evidence="10">
    <location>
        <begin position="146"/>
        <end position="163"/>
    </location>
</feature>
<feature type="transmembrane region" description="Helical" evidence="10">
    <location>
        <begin position="34"/>
        <end position="51"/>
    </location>
</feature>
<dbReference type="GO" id="GO:0030148">
    <property type="term" value="P:sphingolipid biosynthetic process"/>
    <property type="evidence" value="ECO:0007669"/>
    <property type="project" value="TreeGrafter"/>
</dbReference>
<evidence type="ECO:0000313" key="12">
    <source>
        <dbReference type="Proteomes" id="UP000791440"/>
    </source>
</evidence>
<dbReference type="PROSITE" id="PS01188">
    <property type="entry name" value="ELO"/>
    <property type="match status" value="1"/>
</dbReference>
<dbReference type="AlphaFoldDB" id="A0A921ZXY0"/>
<dbReference type="GO" id="GO:0005789">
    <property type="term" value="C:endoplasmic reticulum membrane"/>
    <property type="evidence" value="ECO:0007669"/>
    <property type="project" value="TreeGrafter"/>
</dbReference>
<accession>A0A921ZXY0</accession>
<keyword evidence="2 10" id="KW-0444">Lipid biosynthesis</keyword>
<feature type="transmembrane region" description="Helical" evidence="10">
    <location>
        <begin position="208"/>
        <end position="226"/>
    </location>
</feature>
<evidence type="ECO:0000256" key="8">
    <source>
        <dbReference type="ARBA" id="ARBA00023136"/>
    </source>
</evidence>
<evidence type="ECO:0000256" key="1">
    <source>
        <dbReference type="ARBA" id="ARBA00004141"/>
    </source>
</evidence>
<reference evidence="11" key="1">
    <citation type="journal article" date="2016" name="Insect Biochem. Mol. Biol.">
        <title>Multifaceted biological insights from a draft genome sequence of the tobacco hornworm moth, Manduca sexta.</title>
        <authorList>
            <person name="Kanost M.R."/>
            <person name="Arrese E.L."/>
            <person name="Cao X."/>
            <person name="Chen Y.R."/>
            <person name="Chellapilla S."/>
            <person name="Goldsmith M.R."/>
            <person name="Grosse-Wilde E."/>
            <person name="Heckel D.G."/>
            <person name="Herndon N."/>
            <person name="Jiang H."/>
            <person name="Papanicolaou A."/>
            <person name="Qu J."/>
            <person name="Soulages J.L."/>
            <person name="Vogel H."/>
            <person name="Walters J."/>
            <person name="Waterhouse R.M."/>
            <person name="Ahn S.J."/>
            <person name="Almeida F.C."/>
            <person name="An C."/>
            <person name="Aqrawi P."/>
            <person name="Bretschneider A."/>
            <person name="Bryant W.B."/>
            <person name="Bucks S."/>
            <person name="Chao H."/>
            <person name="Chevignon G."/>
            <person name="Christen J.M."/>
            <person name="Clarke D.F."/>
            <person name="Dittmer N.T."/>
            <person name="Ferguson L.C.F."/>
            <person name="Garavelou S."/>
            <person name="Gordon K.H.J."/>
            <person name="Gunaratna R.T."/>
            <person name="Han Y."/>
            <person name="Hauser F."/>
            <person name="He Y."/>
            <person name="Heidel-Fischer H."/>
            <person name="Hirsh A."/>
            <person name="Hu Y."/>
            <person name="Jiang H."/>
            <person name="Kalra D."/>
            <person name="Klinner C."/>
            <person name="Konig C."/>
            <person name="Kovar C."/>
            <person name="Kroll A.R."/>
            <person name="Kuwar S.S."/>
            <person name="Lee S.L."/>
            <person name="Lehman R."/>
            <person name="Li K."/>
            <person name="Li Z."/>
            <person name="Liang H."/>
            <person name="Lovelace S."/>
            <person name="Lu Z."/>
            <person name="Mansfield J.H."/>
            <person name="McCulloch K.J."/>
            <person name="Mathew T."/>
            <person name="Morton B."/>
            <person name="Muzny D.M."/>
            <person name="Neunemann D."/>
            <person name="Ongeri F."/>
            <person name="Pauchet Y."/>
            <person name="Pu L.L."/>
            <person name="Pyrousis I."/>
            <person name="Rao X.J."/>
            <person name="Redding A."/>
            <person name="Roesel C."/>
            <person name="Sanchez-Gracia A."/>
            <person name="Schaack S."/>
            <person name="Shukla A."/>
            <person name="Tetreau G."/>
            <person name="Wang Y."/>
            <person name="Xiong G.H."/>
            <person name="Traut W."/>
            <person name="Walsh T.K."/>
            <person name="Worley K.C."/>
            <person name="Wu D."/>
            <person name="Wu W."/>
            <person name="Wu Y.Q."/>
            <person name="Zhang X."/>
            <person name="Zou Z."/>
            <person name="Zucker H."/>
            <person name="Briscoe A.D."/>
            <person name="Burmester T."/>
            <person name="Clem R.J."/>
            <person name="Feyereisen R."/>
            <person name="Grimmelikhuijzen C.J.P."/>
            <person name="Hamodrakas S.J."/>
            <person name="Hansson B.S."/>
            <person name="Huguet E."/>
            <person name="Jermiin L.S."/>
            <person name="Lan Q."/>
            <person name="Lehman H.K."/>
            <person name="Lorenzen M."/>
            <person name="Merzendorfer H."/>
            <person name="Michalopoulos I."/>
            <person name="Morton D.B."/>
            <person name="Muthukrishnan S."/>
            <person name="Oakeshott J.G."/>
            <person name="Palmer W."/>
            <person name="Park Y."/>
            <person name="Passarelli A.L."/>
            <person name="Rozas J."/>
            <person name="Schwartz L.M."/>
            <person name="Smith W."/>
            <person name="Southgate A."/>
            <person name="Vilcinskas A."/>
            <person name="Vogt R."/>
            <person name="Wang P."/>
            <person name="Werren J."/>
            <person name="Yu X.Q."/>
            <person name="Zhou J.J."/>
            <person name="Brown S.J."/>
            <person name="Scherer S.E."/>
            <person name="Richards S."/>
            <person name="Blissard G.W."/>
        </authorList>
    </citation>
    <scope>NUCLEOTIDE SEQUENCE</scope>
</reference>
<comment type="similarity">
    <text evidence="10">Belongs to the ELO family.</text>
</comment>
<feature type="transmembrane region" description="Helical" evidence="10">
    <location>
        <begin position="63"/>
        <end position="83"/>
    </location>
</feature>
<dbReference type="GO" id="GO:0034626">
    <property type="term" value="P:fatty acid elongation, polyunsaturated fatty acid"/>
    <property type="evidence" value="ECO:0007669"/>
    <property type="project" value="TreeGrafter"/>
</dbReference>
<proteinExistence type="inferred from homology"/>
<evidence type="ECO:0000256" key="4">
    <source>
        <dbReference type="ARBA" id="ARBA00022692"/>
    </source>
</evidence>
<dbReference type="GO" id="GO:0034625">
    <property type="term" value="P:fatty acid elongation, monounsaturated fatty acid"/>
    <property type="evidence" value="ECO:0007669"/>
    <property type="project" value="TreeGrafter"/>
</dbReference>
<name>A0A921ZXY0_MANSE</name>
<organism evidence="11 12">
    <name type="scientific">Manduca sexta</name>
    <name type="common">Tobacco hawkmoth</name>
    <name type="synonym">Tobacco hornworm</name>
    <dbReference type="NCBI Taxonomy" id="7130"/>
    <lineage>
        <taxon>Eukaryota</taxon>
        <taxon>Metazoa</taxon>
        <taxon>Ecdysozoa</taxon>
        <taxon>Arthropoda</taxon>
        <taxon>Hexapoda</taxon>
        <taxon>Insecta</taxon>
        <taxon>Pterygota</taxon>
        <taxon>Neoptera</taxon>
        <taxon>Endopterygota</taxon>
        <taxon>Lepidoptera</taxon>
        <taxon>Glossata</taxon>
        <taxon>Ditrysia</taxon>
        <taxon>Bombycoidea</taxon>
        <taxon>Sphingidae</taxon>
        <taxon>Sphinginae</taxon>
        <taxon>Sphingini</taxon>
        <taxon>Manduca</taxon>
    </lineage>
</organism>
<feature type="transmembrane region" description="Helical" evidence="10">
    <location>
        <begin position="169"/>
        <end position="188"/>
    </location>
</feature>
<sequence>MSVILGGAVKLYQYLNDDIADPRTQEWFLMRSPWAGLAILSIYLMSVLKWLPNFMSKRPAYELRSIIVIYNIIQMFGCAYVFYQSMKLGWLSHYKLVCQPPDEEPHSVDYAWRVCYGYFVLKLMDLLDTVFFVLRKKQNQVSFLHVYHHFGMVAVSWGMVKWLPGGHVTFLVTLNSFVHVIMYMYYLLTIWDKSFKKSIWWKKYVTQIQILQFTLLLAHFIVLTLAKDCNYPREPAYLLIPQNLFMVILFLDFYYRSYIKPPQKNA</sequence>
<dbReference type="Pfam" id="PF01151">
    <property type="entry name" value="ELO"/>
    <property type="match status" value="1"/>
</dbReference>
<feature type="transmembrane region" description="Helical" evidence="10">
    <location>
        <begin position="238"/>
        <end position="255"/>
    </location>
</feature>
<reference evidence="11" key="2">
    <citation type="submission" date="2020-12" db="EMBL/GenBank/DDBJ databases">
        <authorList>
            <person name="Kanost M."/>
        </authorList>
    </citation>
    <scope>NUCLEOTIDE SEQUENCE</scope>
</reference>